<gene>
    <name evidence="1" type="primary">CNA1_4</name>
    <name evidence="1" type="ORF">PGT21_032806</name>
</gene>
<evidence type="ECO:0000313" key="2">
    <source>
        <dbReference type="Proteomes" id="UP000324748"/>
    </source>
</evidence>
<dbReference type="EMBL" id="VSWC01000027">
    <property type="protein sequence ID" value="KAA1110844.1"/>
    <property type="molecule type" value="Genomic_DNA"/>
</dbReference>
<protein>
    <submittedName>
        <fullName evidence="1">3',5'-cyclic-nucleotide phosphodiesterase (PDEase) (3':5'-CNP)</fullName>
    </submittedName>
</protein>
<comment type="caution">
    <text evidence="1">The sequence shown here is derived from an EMBL/GenBank/DDBJ whole genome shotgun (WGS) entry which is preliminary data.</text>
</comment>
<accession>A0A5B0QCW5</accession>
<dbReference type="AlphaFoldDB" id="A0A5B0QCW5"/>
<name>A0A5B0QCW5_PUCGR</name>
<evidence type="ECO:0000313" key="1">
    <source>
        <dbReference type="EMBL" id="KAA1110844.1"/>
    </source>
</evidence>
<organism evidence="1 2">
    <name type="scientific">Puccinia graminis f. sp. tritici</name>
    <dbReference type="NCBI Taxonomy" id="56615"/>
    <lineage>
        <taxon>Eukaryota</taxon>
        <taxon>Fungi</taxon>
        <taxon>Dikarya</taxon>
        <taxon>Basidiomycota</taxon>
        <taxon>Pucciniomycotina</taxon>
        <taxon>Pucciniomycetes</taxon>
        <taxon>Pucciniales</taxon>
        <taxon>Pucciniaceae</taxon>
        <taxon>Puccinia</taxon>
    </lineage>
</organism>
<dbReference type="OrthoDB" id="10605715at2759"/>
<keyword evidence="2" id="KW-1185">Reference proteome</keyword>
<reference evidence="1 2" key="1">
    <citation type="submission" date="2019-05" db="EMBL/GenBank/DDBJ databases">
        <title>Emergence of the Ug99 lineage of the wheat stem rust pathogen through somatic hybridization.</title>
        <authorList>
            <person name="Li F."/>
            <person name="Upadhyaya N.M."/>
            <person name="Sperschneider J."/>
            <person name="Matny O."/>
            <person name="Nguyen-Phuc H."/>
            <person name="Mago R."/>
            <person name="Raley C."/>
            <person name="Miller M.E."/>
            <person name="Silverstein K.A.T."/>
            <person name="Henningsen E."/>
            <person name="Hirsch C.D."/>
            <person name="Visser B."/>
            <person name="Pretorius Z.A."/>
            <person name="Steffenson B.J."/>
            <person name="Schwessinger B."/>
            <person name="Dodds P.N."/>
            <person name="Figueroa M."/>
        </authorList>
    </citation>
    <scope>NUCLEOTIDE SEQUENCE [LARGE SCALE GENOMIC DNA]</scope>
    <source>
        <strain evidence="1">21-0</strain>
    </source>
</reference>
<proteinExistence type="predicted"/>
<dbReference type="Proteomes" id="UP000324748">
    <property type="component" value="Unassembled WGS sequence"/>
</dbReference>
<sequence length="94" mass="10264">MSNAPTFLPINKVHAQAKLSYGALADGANGIKEHILKAGFDQAHRLDIKNENRPPELIDAANVEGFEDYRCGRCGRDKPILLTIGHAELISRLG</sequence>